<dbReference type="STRING" id="1121895.GCA_000378485_00940"/>
<name>A0A0A2M9F2_9FLAO</name>
<dbReference type="InterPro" id="IPR012944">
    <property type="entry name" value="SusD_RagB_dom"/>
</dbReference>
<sequence length="534" mass="60211">MKTNKLFLAVAGTAMLFSTFSCTELADDQYGSVELDSYSPKTETDISALVGAAYVPWRKTMLLWNGVVRAQELPADQDVLPARTGIGWVDGFVYKRMHEHTWTSADDGVLQPWSRTYEGINTCNRLIYQIEIDKILVSPERKISLLAELKVLRASYYYILIDIFGNVPIVTDYTDASLPRQSTRAELFDFIVNEITENVDALSNGENSDRLLYYGRMNKWVANTLLAKMYLNAQVWRGQAMYTECIAACDNVINSGNYELEANQKNVFITNNEDSREIIFALPFDEKYVTDWNAFDFHMYTLSGENQRTYQFTNTPWGGVCATPQFIDSYNPADARLTENFIAGQQYASTGEALSLNYTNSVPSIDDSDKDDGLRWGKFEYAVGATNRLSNDFPVFRYADVLLMKAEALLRTGQAGAGALVTEVRTRAFRNNPALATVTDAELMLGSNYDYGRRDVNVQTSEGGSSIVMGRMLDELGWEFTQEGRRRQDLIRFGVFTTKSWFSHSANNNATRNLFPIPNDAMLTNSNLVQNPGY</sequence>
<dbReference type="CDD" id="cd08977">
    <property type="entry name" value="SusD"/>
    <property type="match status" value="1"/>
</dbReference>
<dbReference type="Proteomes" id="UP000030152">
    <property type="component" value="Unassembled WGS sequence"/>
</dbReference>
<evidence type="ECO:0000256" key="2">
    <source>
        <dbReference type="ARBA" id="ARBA00006275"/>
    </source>
</evidence>
<keyword evidence="5" id="KW-0998">Cell outer membrane</keyword>
<dbReference type="RefSeq" id="WP_020212067.1">
    <property type="nucleotide sequence ID" value="NZ_JRLX01000002.1"/>
</dbReference>
<evidence type="ECO:0000256" key="5">
    <source>
        <dbReference type="ARBA" id="ARBA00023237"/>
    </source>
</evidence>
<keyword evidence="4" id="KW-0472">Membrane</keyword>
<gene>
    <name evidence="9" type="ORF">Q765_04240</name>
</gene>
<keyword evidence="10" id="KW-1185">Reference proteome</keyword>
<feature type="domain" description="SusD-like N-terminal" evidence="8">
    <location>
        <begin position="97"/>
        <end position="231"/>
    </location>
</feature>
<evidence type="ECO:0000256" key="6">
    <source>
        <dbReference type="SAM" id="SignalP"/>
    </source>
</evidence>
<dbReference type="InterPro" id="IPR011990">
    <property type="entry name" value="TPR-like_helical_dom_sf"/>
</dbReference>
<dbReference type="PROSITE" id="PS51257">
    <property type="entry name" value="PROKAR_LIPOPROTEIN"/>
    <property type="match status" value="1"/>
</dbReference>
<dbReference type="OrthoDB" id="5694214at2"/>
<dbReference type="SUPFAM" id="SSF48452">
    <property type="entry name" value="TPR-like"/>
    <property type="match status" value="1"/>
</dbReference>
<reference evidence="9 10" key="1">
    <citation type="submission" date="2013-09" db="EMBL/GenBank/DDBJ databases">
        <authorList>
            <person name="Zeng Z."/>
            <person name="Chen C."/>
        </authorList>
    </citation>
    <scope>NUCLEOTIDE SEQUENCE [LARGE SCALE GENOMIC DNA]</scope>
    <source>
        <strain evidence="9 10">WB 3.3-2</strain>
    </source>
</reference>
<comment type="subcellular location">
    <subcellularLocation>
        <location evidence="1">Cell outer membrane</location>
    </subcellularLocation>
</comment>
<evidence type="ECO:0000259" key="7">
    <source>
        <dbReference type="Pfam" id="PF07980"/>
    </source>
</evidence>
<comment type="caution">
    <text evidence="9">The sequence shown here is derived from an EMBL/GenBank/DDBJ whole genome shotgun (WGS) entry which is preliminary data.</text>
</comment>
<dbReference type="Pfam" id="PF07980">
    <property type="entry name" value="SusD_RagB"/>
    <property type="match status" value="1"/>
</dbReference>
<proteinExistence type="inferred from homology"/>
<evidence type="ECO:0000256" key="4">
    <source>
        <dbReference type="ARBA" id="ARBA00023136"/>
    </source>
</evidence>
<dbReference type="eggNOG" id="COG3637">
    <property type="taxonomic scope" value="Bacteria"/>
</dbReference>
<feature type="chain" id="PRO_5002002897" evidence="6">
    <location>
        <begin position="27"/>
        <end position="534"/>
    </location>
</feature>
<evidence type="ECO:0000256" key="1">
    <source>
        <dbReference type="ARBA" id="ARBA00004442"/>
    </source>
</evidence>
<feature type="signal peptide" evidence="6">
    <location>
        <begin position="1"/>
        <end position="26"/>
    </location>
</feature>
<protein>
    <submittedName>
        <fullName evidence="9">Starch-binding protein</fullName>
    </submittedName>
</protein>
<organism evidence="9 10">
    <name type="scientific">Flavobacterium rivuli WB 3.3-2 = DSM 21788</name>
    <dbReference type="NCBI Taxonomy" id="1121895"/>
    <lineage>
        <taxon>Bacteria</taxon>
        <taxon>Pseudomonadati</taxon>
        <taxon>Bacteroidota</taxon>
        <taxon>Flavobacteriia</taxon>
        <taxon>Flavobacteriales</taxon>
        <taxon>Flavobacteriaceae</taxon>
        <taxon>Flavobacterium</taxon>
    </lineage>
</organism>
<dbReference type="Gene3D" id="1.25.40.390">
    <property type="match status" value="1"/>
</dbReference>
<evidence type="ECO:0000259" key="8">
    <source>
        <dbReference type="Pfam" id="PF14322"/>
    </source>
</evidence>
<feature type="domain" description="RagB/SusD" evidence="7">
    <location>
        <begin position="277"/>
        <end position="534"/>
    </location>
</feature>
<dbReference type="GO" id="GO:0009279">
    <property type="term" value="C:cell outer membrane"/>
    <property type="evidence" value="ECO:0007669"/>
    <property type="project" value="UniProtKB-SubCell"/>
</dbReference>
<evidence type="ECO:0000313" key="9">
    <source>
        <dbReference type="EMBL" id="KGO88251.1"/>
    </source>
</evidence>
<dbReference type="Pfam" id="PF14322">
    <property type="entry name" value="SusD-like_3"/>
    <property type="match status" value="1"/>
</dbReference>
<evidence type="ECO:0000256" key="3">
    <source>
        <dbReference type="ARBA" id="ARBA00022729"/>
    </source>
</evidence>
<evidence type="ECO:0000313" key="10">
    <source>
        <dbReference type="Proteomes" id="UP000030152"/>
    </source>
</evidence>
<comment type="similarity">
    <text evidence="2">Belongs to the SusD family.</text>
</comment>
<dbReference type="EMBL" id="JRLX01000002">
    <property type="protein sequence ID" value="KGO88251.1"/>
    <property type="molecule type" value="Genomic_DNA"/>
</dbReference>
<dbReference type="InterPro" id="IPR033985">
    <property type="entry name" value="SusD-like_N"/>
</dbReference>
<dbReference type="AlphaFoldDB" id="A0A0A2M9F2"/>
<accession>A0A0A2M9F2</accession>
<keyword evidence="3 6" id="KW-0732">Signal</keyword>